<dbReference type="InterPro" id="IPR036111">
    <property type="entry name" value="Mal/L-sulfo/L-lacto_DH-like_sf"/>
</dbReference>
<organism evidence="3 4">
    <name type="scientific">Durusdinium trenchii</name>
    <dbReference type="NCBI Taxonomy" id="1381693"/>
    <lineage>
        <taxon>Eukaryota</taxon>
        <taxon>Sar</taxon>
        <taxon>Alveolata</taxon>
        <taxon>Dinophyceae</taxon>
        <taxon>Suessiales</taxon>
        <taxon>Symbiodiniaceae</taxon>
        <taxon>Durusdinium</taxon>
    </lineage>
</organism>
<dbReference type="PANTHER" id="PTHR11091:SF0">
    <property type="entry name" value="MALATE DEHYDROGENASE"/>
    <property type="match status" value="1"/>
</dbReference>
<dbReference type="Gene3D" id="3.30.1370.60">
    <property type="entry name" value="Hypothetical oxidoreductase yiak, domain 2"/>
    <property type="match status" value="1"/>
</dbReference>
<dbReference type="SUPFAM" id="SSF89733">
    <property type="entry name" value="L-sulfolactate dehydrogenase-like"/>
    <property type="match status" value="1"/>
</dbReference>
<dbReference type="InterPro" id="IPR043144">
    <property type="entry name" value="Mal/L-sulf/L-lact_DH-like_ah"/>
</dbReference>
<dbReference type="InterPro" id="IPR043143">
    <property type="entry name" value="Mal/L-sulf/L-lact_DH-like_NADP"/>
</dbReference>
<keyword evidence="2" id="KW-0560">Oxidoreductase</keyword>
<dbReference type="Gene3D" id="1.10.1530.10">
    <property type="match status" value="1"/>
</dbReference>
<reference evidence="3 4" key="1">
    <citation type="submission" date="2024-02" db="EMBL/GenBank/DDBJ databases">
        <authorList>
            <person name="Chen Y."/>
            <person name="Shah S."/>
            <person name="Dougan E. K."/>
            <person name="Thang M."/>
            <person name="Chan C."/>
        </authorList>
    </citation>
    <scope>NUCLEOTIDE SEQUENCE [LARGE SCALE GENOMIC DNA]</scope>
</reference>
<comment type="caution">
    <text evidence="3">The sequence shown here is derived from an EMBL/GenBank/DDBJ whole genome shotgun (WGS) entry which is preliminary data.</text>
</comment>
<accession>A0ABP0RLB5</accession>
<gene>
    <name evidence="3" type="ORF">SCF082_LOCUS46962</name>
</gene>
<dbReference type="EMBL" id="CAXAMM010041607">
    <property type="protein sequence ID" value="CAK9100330.1"/>
    <property type="molecule type" value="Genomic_DNA"/>
</dbReference>
<evidence type="ECO:0000256" key="1">
    <source>
        <dbReference type="ARBA" id="ARBA00006056"/>
    </source>
</evidence>
<proteinExistence type="inferred from homology"/>
<dbReference type="Proteomes" id="UP001642464">
    <property type="component" value="Unassembled WGS sequence"/>
</dbReference>
<keyword evidence="4" id="KW-1185">Reference proteome</keyword>
<name>A0ABP0RLB5_9DINO</name>
<comment type="similarity">
    <text evidence="1">Belongs to the LDH2/MDH2 oxidoreductase family.</text>
</comment>
<dbReference type="InterPro" id="IPR003767">
    <property type="entry name" value="Malate/L-lactate_DH-like"/>
</dbReference>
<evidence type="ECO:0000256" key="2">
    <source>
        <dbReference type="ARBA" id="ARBA00023002"/>
    </source>
</evidence>
<sequence>MVGPRHLEPCRVAKKSAQGNLLVEEKCFALGMGKEAREKTAQSNLEGKDKIAFASAVFEALRLPKQDANLVARCLVEADLRGQSGHGIQRLPMYARRLRAGVVNPTPMVQLEQSFPSACRVNGDDGMGFVVATQATKEAIRIAQDQGLGLAGVRRSTHFGCSAHYVLQALEHDMLSLVFTNSSPALPPFGGARALLGASPFAAGAPANLAHPLVLDMSTTVIARGKLRLMAQRGEPIPPEVGLDQQGRPTRDGMEAFHGVTLPFGGAKGAAIALLMDLLSGLFTGAAFGGRVRSLYNDVAGVQDVGHFILCMRPDLFLESTEALKERMDELVAILKSQPCAEGVTEVLMPGEPESRCAAERERTGVPLQADVVTSLCAEAEQMGLEFPSPA</sequence>
<evidence type="ECO:0000313" key="3">
    <source>
        <dbReference type="EMBL" id="CAK9100330.1"/>
    </source>
</evidence>
<dbReference type="PANTHER" id="PTHR11091">
    <property type="entry name" value="OXIDOREDUCTASE-RELATED"/>
    <property type="match status" value="1"/>
</dbReference>
<dbReference type="Pfam" id="PF02615">
    <property type="entry name" value="Ldh_2"/>
    <property type="match status" value="1"/>
</dbReference>
<evidence type="ECO:0000313" key="4">
    <source>
        <dbReference type="Proteomes" id="UP001642464"/>
    </source>
</evidence>
<protein>
    <submittedName>
        <fullName evidence="3">Malate/(S)-sulfolactate dehydrogenase</fullName>
    </submittedName>
</protein>